<name>A0A2P1PSM7_9GAMM</name>
<accession>A0A2P1PSM7</accession>
<dbReference type="RefSeq" id="WP_106891768.1">
    <property type="nucleotide sequence ID" value="NZ_CP027860.1"/>
</dbReference>
<feature type="transmembrane region" description="Helical" evidence="1">
    <location>
        <begin position="83"/>
        <end position="103"/>
    </location>
</feature>
<evidence type="ECO:0000313" key="3">
    <source>
        <dbReference type="Proteomes" id="UP000241074"/>
    </source>
</evidence>
<protein>
    <recommendedName>
        <fullName evidence="4">Glycosyltransferase RgtA/B/C/D-like domain-containing protein</fullName>
    </recommendedName>
</protein>
<feature type="transmembrane region" description="Helical" evidence="1">
    <location>
        <begin position="169"/>
        <end position="197"/>
    </location>
</feature>
<keyword evidence="1" id="KW-0472">Membrane</keyword>
<feature type="transmembrane region" description="Helical" evidence="1">
    <location>
        <begin position="12"/>
        <end position="31"/>
    </location>
</feature>
<feature type="transmembrane region" description="Helical" evidence="1">
    <location>
        <begin position="203"/>
        <end position="221"/>
    </location>
</feature>
<proteinExistence type="predicted"/>
<dbReference type="Proteomes" id="UP000241074">
    <property type="component" value="Chromosome"/>
</dbReference>
<feature type="transmembrane region" description="Helical" evidence="1">
    <location>
        <begin position="342"/>
        <end position="361"/>
    </location>
</feature>
<dbReference type="AlphaFoldDB" id="A0A2P1PSM7"/>
<keyword evidence="1" id="KW-0812">Transmembrane</keyword>
<sequence length="449" mass="50701">MDRLKHLDTRLGMVVLALLLQLPLILNPGYFSHDELQWASWSYLRPFGDIDWLSPFDVGTFQYRPLTFNLWMLLNNWFFGHPYLMHGVQALFGALTMLVLRALLPHYGIDGTRRFVACLLWLTFPFVIYVHGWVGTFADQIWLSSGLLVLLAIFRRPESSMAWRAALPGAAATLVGLLAKESALVIPAFLIVHAYLYPSRRPMFLWATVGAGVVAALYLVLRLQIILAGANQSDDYRPTWIEAPTRLIEYWLFPATLQRLEPYGILGDFSSRIAWSSISLGLLVLGLAIRRWRHLVLLAVLPAMALGPTLALGYPAAQYAYGFSTVIIIVLMHASIGLSKRWLAFALLWIALALTHSFNMLNLFQEVGHMQATLLPQINALIQASPDAPIRIRAAHIDDEWRVRRTTFDIKAYHGVLWNNRVSWVSTADPNQEANYEMARDGSLTPVPR</sequence>
<reference evidence="2 3" key="2">
    <citation type="submission" date="2018-03" db="EMBL/GenBank/DDBJ databases">
        <authorList>
            <person name="Keele B.F."/>
        </authorList>
    </citation>
    <scope>NUCLEOTIDE SEQUENCE [LARGE SCALE GENOMIC DNA]</scope>
    <source>
        <strain evidence="2 3">D13</strain>
    </source>
</reference>
<evidence type="ECO:0000256" key="1">
    <source>
        <dbReference type="SAM" id="Phobius"/>
    </source>
</evidence>
<keyword evidence="3" id="KW-1185">Reference proteome</keyword>
<dbReference type="EMBL" id="CP027860">
    <property type="protein sequence ID" value="AVP97848.1"/>
    <property type="molecule type" value="Genomic_DNA"/>
</dbReference>
<dbReference type="KEGG" id="xba:C7S18_11870"/>
<evidence type="ECO:0008006" key="4">
    <source>
        <dbReference type="Google" id="ProtNLM"/>
    </source>
</evidence>
<feature type="transmembrane region" description="Helical" evidence="1">
    <location>
        <begin position="269"/>
        <end position="289"/>
    </location>
</feature>
<feature type="transmembrane region" description="Helical" evidence="1">
    <location>
        <begin position="319"/>
        <end position="336"/>
    </location>
</feature>
<dbReference type="OrthoDB" id="5932158at2"/>
<reference evidence="2 3" key="1">
    <citation type="submission" date="2018-03" db="EMBL/GenBank/DDBJ databases">
        <title>Ahniella affigens gen. nov., sp. nov., a gammaproteobacterium isolated from sandy soil near a stream.</title>
        <authorList>
            <person name="Ko Y."/>
            <person name="Kim J.-H."/>
        </authorList>
    </citation>
    <scope>NUCLEOTIDE SEQUENCE [LARGE SCALE GENOMIC DNA]</scope>
    <source>
        <strain evidence="2 3">D13</strain>
    </source>
</reference>
<keyword evidence="1" id="KW-1133">Transmembrane helix</keyword>
<organism evidence="2 3">
    <name type="scientific">Ahniella affigens</name>
    <dbReference type="NCBI Taxonomy" id="2021234"/>
    <lineage>
        <taxon>Bacteria</taxon>
        <taxon>Pseudomonadati</taxon>
        <taxon>Pseudomonadota</taxon>
        <taxon>Gammaproteobacteria</taxon>
        <taxon>Lysobacterales</taxon>
        <taxon>Rhodanobacteraceae</taxon>
        <taxon>Ahniella</taxon>
    </lineage>
</organism>
<evidence type="ECO:0000313" key="2">
    <source>
        <dbReference type="EMBL" id="AVP97848.1"/>
    </source>
</evidence>
<gene>
    <name evidence="2" type="ORF">C7S18_11870</name>
</gene>
<feature type="transmembrane region" description="Helical" evidence="1">
    <location>
        <begin position="115"/>
        <end position="134"/>
    </location>
</feature>